<organism evidence="6 7">
    <name type="scientific">Herbidospora solisilvae</name>
    <dbReference type="NCBI Taxonomy" id="2696284"/>
    <lineage>
        <taxon>Bacteria</taxon>
        <taxon>Bacillati</taxon>
        <taxon>Actinomycetota</taxon>
        <taxon>Actinomycetes</taxon>
        <taxon>Streptosporangiales</taxon>
        <taxon>Streptosporangiaceae</taxon>
        <taxon>Herbidospora</taxon>
    </lineage>
</organism>
<evidence type="ECO:0000256" key="3">
    <source>
        <dbReference type="ARBA" id="ARBA00023163"/>
    </source>
</evidence>
<accession>A0A7C9NNP2</accession>
<dbReference type="InterPro" id="IPR050109">
    <property type="entry name" value="HTH-type_TetR-like_transc_reg"/>
</dbReference>
<reference evidence="6 7" key="1">
    <citation type="submission" date="2020-01" db="EMBL/GenBank/DDBJ databases">
        <title>Herbidospora sp. NEAU-GS84 nov., a novel actinomycete isolated from soil.</title>
        <authorList>
            <person name="Han L."/>
        </authorList>
    </citation>
    <scope>NUCLEOTIDE SEQUENCE [LARGE SCALE GENOMIC DNA]</scope>
    <source>
        <strain evidence="6 7">NEAU-GS84</strain>
    </source>
</reference>
<feature type="DNA-binding region" description="H-T-H motif" evidence="4">
    <location>
        <begin position="36"/>
        <end position="55"/>
    </location>
</feature>
<keyword evidence="2 4" id="KW-0238">DNA-binding</keyword>
<sequence length="222" mass="24048">MSAAKTARERVRAEMVREITDIARTHLAREGAAGLSLRAIAREMGMASSAIHRYFPTKDDLLTALIIDGYNALGEAAEASQHDQDPTARWLALCHAVRDFALDRPHEYALLYGSPVPGYRAPADTVAPALRATLVCGRIIADADPAPPDSTPPPALLGPDVEALRQVMPGVSDVAVARAVTAWTALFGAVSFELFGQFDNTITHRREFFDHGMRSLARYLGL</sequence>
<dbReference type="SUPFAM" id="SSF48498">
    <property type="entry name" value="Tetracyclin repressor-like, C-terminal domain"/>
    <property type="match status" value="1"/>
</dbReference>
<dbReference type="GO" id="GO:0000976">
    <property type="term" value="F:transcription cis-regulatory region binding"/>
    <property type="evidence" value="ECO:0007669"/>
    <property type="project" value="TreeGrafter"/>
</dbReference>
<dbReference type="InterPro" id="IPR009057">
    <property type="entry name" value="Homeodomain-like_sf"/>
</dbReference>
<dbReference type="Pfam" id="PF13305">
    <property type="entry name" value="TetR_C_33"/>
    <property type="match status" value="1"/>
</dbReference>
<evidence type="ECO:0000313" key="6">
    <source>
        <dbReference type="EMBL" id="NAS23076.1"/>
    </source>
</evidence>
<dbReference type="InterPro" id="IPR001647">
    <property type="entry name" value="HTH_TetR"/>
</dbReference>
<evidence type="ECO:0000256" key="4">
    <source>
        <dbReference type="PROSITE-ProRule" id="PRU00335"/>
    </source>
</evidence>
<dbReference type="RefSeq" id="WP_161480389.1">
    <property type="nucleotide sequence ID" value="NZ_WXEW01000004.1"/>
</dbReference>
<evidence type="ECO:0000313" key="7">
    <source>
        <dbReference type="Proteomes" id="UP000479526"/>
    </source>
</evidence>
<evidence type="ECO:0000256" key="2">
    <source>
        <dbReference type="ARBA" id="ARBA00023125"/>
    </source>
</evidence>
<dbReference type="InterPro" id="IPR025996">
    <property type="entry name" value="MT1864/Rv1816-like_C"/>
</dbReference>
<gene>
    <name evidence="6" type="ORF">GT755_15420</name>
</gene>
<keyword evidence="3" id="KW-0804">Transcription</keyword>
<dbReference type="PANTHER" id="PTHR30055:SF243">
    <property type="entry name" value="HTH-TYPE TRANSCRIPTIONAL REGULATOR RV1816"/>
    <property type="match status" value="1"/>
</dbReference>
<dbReference type="AlphaFoldDB" id="A0A7C9NNP2"/>
<name>A0A7C9NNP2_9ACTN</name>
<comment type="caution">
    <text evidence="6">The sequence shown here is derived from an EMBL/GenBank/DDBJ whole genome shotgun (WGS) entry which is preliminary data.</text>
</comment>
<keyword evidence="7" id="KW-1185">Reference proteome</keyword>
<protein>
    <submittedName>
        <fullName evidence="6">TetR family transcriptional regulator</fullName>
    </submittedName>
</protein>
<dbReference type="InterPro" id="IPR036271">
    <property type="entry name" value="Tet_transcr_reg_TetR-rel_C_sf"/>
</dbReference>
<evidence type="ECO:0000256" key="1">
    <source>
        <dbReference type="ARBA" id="ARBA00023015"/>
    </source>
</evidence>
<proteinExistence type="predicted"/>
<dbReference type="GO" id="GO:0003700">
    <property type="term" value="F:DNA-binding transcription factor activity"/>
    <property type="evidence" value="ECO:0007669"/>
    <property type="project" value="TreeGrafter"/>
</dbReference>
<dbReference type="Gene3D" id="1.10.357.10">
    <property type="entry name" value="Tetracycline Repressor, domain 2"/>
    <property type="match status" value="1"/>
</dbReference>
<dbReference type="Proteomes" id="UP000479526">
    <property type="component" value="Unassembled WGS sequence"/>
</dbReference>
<dbReference type="EMBL" id="WXEW01000004">
    <property type="protein sequence ID" value="NAS23076.1"/>
    <property type="molecule type" value="Genomic_DNA"/>
</dbReference>
<dbReference type="Pfam" id="PF00440">
    <property type="entry name" value="TetR_N"/>
    <property type="match status" value="1"/>
</dbReference>
<dbReference type="PANTHER" id="PTHR30055">
    <property type="entry name" value="HTH-TYPE TRANSCRIPTIONAL REGULATOR RUTR"/>
    <property type="match status" value="1"/>
</dbReference>
<dbReference type="PROSITE" id="PS50977">
    <property type="entry name" value="HTH_TETR_2"/>
    <property type="match status" value="1"/>
</dbReference>
<feature type="domain" description="HTH tetR-type" evidence="5">
    <location>
        <begin position="13"/>
        <end position="73"/>
    </location>
</feature>
<dbReference type="SUPFAM" id="SSF46689">
    <property type="entry name" value="Homeodomain-like"/>
    <property type="match status" value="1"/>
</dbReference>
<keyword evidence="1" id="KW-0805">Transcription regulation</keyword>
<evidence type="ECO:0000259" key="5">
    <source>
        <dbReference type="PROSITE" id="PS50977"/>
    </source>
</evidence>